<evidence type="ECO:0000256" key="2">
    <source>
        <dbReference type="ARBA" id="ARBA00008803"/>
    </source>
</evidence>
<protein>
    <submittedName>
        <fullName evidence="7">Putative cytomegalovirus gh-receptor family protein</fullName>
    </submittedName>
</protein>
<reference evidence="8" key="1">
    <citation type="journal article" date="2013" name="Genome Announc.">
        <title>Draft genome sequence of the ascomycete Phaeoacremonium aleophilum strain UCR-PA7, a causal agent of the esca disease complex in grapevines.</title>
        <authorList>
            <person name="Blanco-Ulate B."/>
            <person name="Rolshausen P."/>
            <person name="Cantu D."/>
        </authorList>
    </citation>
    <scope>NUCLEOTIDE SEQUENCE [LARGE SCALE GENOMIC DNA]</scope>
    <source>
        <strain evidence="8">UCR-PA7</strain>
    </source>
</reference>
<feature type="transmembrane region" description="Helical" evidence="6">
    <location>
        <begin position="321"/>
        <end position="350"/>
    </location>
</feature>
<organism evidence="7 8">
    <name type="scientific">Phaeoacremonium minimum (strain UCR-PA7)</name>
    <name type="common">Esca disease fungus</name>
    <name type="synonym">Togninia minima</name>
    <dbReference type="NCBI Taxonomy" id="1286976"/>
    <lineage>
        <taxon>Eukaryota</taxon>
        <taxon>Fungi</taxon>
        <taxon>Dikarya</taxon>
        <taxon>Ascomycota</taxon>
        <taxon>Pezizomycotina</taxon>
        <taxon>Sordariomycetes</taxon>
        <taxon>Sordariomycetidae</taxon>
        <taxon>Togniniales</taxon>
        <taxon>Togniniaceae</taxon>
        <taxon>Phaeoacremonium</taxon>
    </lineage>
</organism>
<dbReference type="InterPro" id="IPR008010">
    <property type="entry name" value="Tatp1"/>
</dbReference>
<dbReference type="PANTHER" id="PTHR13317">
    <property type="entry name" value="TRANSMEMBRANE ANTERIOR POSTERIOR TRANSFORMATION PROTEIN 1 HOMOLOG"/>
    <property type="match status" value="1"/>
</dbReference>
<dbReference type="AlphaFoldDB" id="R8BD23"/>
<dbReference type="RefSeq" id="XP_007917993.1">
    <property type="nucleotide sequence ID" value="XM_007919802.1"/>
</dbReference>
<dbReference type="PANTHER" id="PTHR13317:SF4">
    <property type="entry name" value="TRANSMEMBRANE ANTERIOR POSTERIOR TRANSFORMATION PROTEIN 1 HOMOLOG"/>
    <property type="match status" value="1"/>
</dbReference>
<evidence type="ECO:0000256" key="1">
    <source>
        <dbReference type="ARBA" id="ARBA00004141"/>
    </source>
</evidence>
<dbReference type="EMBL" id="KB933277">
    <property type="protein sequence ID" value="EON97187.1"/>
    <property type="molecule type" value="Genomic_DNA"/>
</dbReference>
<keyword evidence="8" id="KW-1185">Reference proteome</keyword>
<evidence type="ECO:0000256" key="5">
    <source>
        <dbReference type="ARBA" id="ARBA00023136"/>
    </source>
</evidence>
<keyword evidence="7" id="KW-0675">Receptor</keyword>
<dbReference type="Proteomes" id="UP000014074">
    <property type="component" value="Unassembled WGS sequence"/>
</dbReference>
<name>R8BD23_PHAM7</name>
<gene>
    <name evidence="7" type="ORF">UCRPA7_7270</name>
</gene>
<dbReference type="GO" id="GO:0005789">
    <property type="term" value="C:endoplasmic reticulum membrane"/>
    <property type="evidence" value="ECO:0007669"/>
    <property type="project" value="TreeGrafter"/>
</dbReference>
<keyword evidence="3 6" id="KW-0812">Transmembrane</keyword>
<dbReference type="KEGG" id="tmn:UCRPA7_7270"/>
<keyword evidence="4 6" id="KW-1133">Transmembrane helix</keyword>
<evidence type="ECO:0000256" key="4">
    <source>
        <dbReference type="ARBA" id="ARBA00022989"/>
    </source>
</evidence>
<evidence type="ECO:0000256" key="3">
    <source>
        <dbReference type="ARBA" id="ARBA00022692"/>
    </source>
</evidence>
<comment type="subcellular location">
    <subcellularLocation>
        <location evidence="1">Membrane</location>
        <topology evidence="1">Multi-pass membrane protein</topology>
    </subcellularLocation>
</comment>
<evidence type="ECO:0000313" key="8">
    <source>
        <dbReference type="Proteomes" id="UP000014074"/>
    </source>
</evidence>
<dbReference type="HOGENOM" id="CLU_003655_1_0_1"/>
<keyword evidence="5 6" id="KW-0472">Membrane</keyword>
<evidence type="ECO:0000313" key="7">
    <source>
        <dbReference type="EMBL" id="EON97187.1"/>
    </source>
</evidence>
<accession>R8BD23</accession>
<dbReference type="OrthoDB" id="5376140at2759"/>
<sequence>MPSNLTSFHKADLLQGAVIIFSCMALMNIDASRMYHFIRAQSAVKLYVIYNLVEVITLNVAVNSYSNALLSLLMSNQFVEIKSSVFKRFEKENTFQLTCADIVERFQLWIILLIIGMRNVVEVGGLSVPGAGSEIGEDGMAATTVPLHSPSNLPASFTILPSWLWSGEVLSPFLVVIGSEMLVDWIKHAYINKFNNIKPNFYGRILDILCKDYYTNAFVTPSLTRRLGLPLLPLSCLFIRASFQTYHMFLATHLPAPLPPSTQTSLSVESATPSSPAMVAALDRLDNVIRTALGRAVYGYPYGAASDSVKKLWLSWTSDDAIALVTMVTVFFLAFLVLLIFKLLLGMVLLRYSRDRYARMKVKEHAIATGKTERDTFDAKGKRVGGHGEVEVGDEKRRWIYGEDTEGLRKARAKEKRDEAKRGEDKDFSTVSRYEMIAKRIW</sequence>
<dbReference type="Pfam" id="PF05346">
    <property type="entry name" value="DUF747"/>
    <property type="match status" value="1"/>
</dbReference>
<evidence type="ECO:0000256" key="6">
    <source>
        <dbReference type="SAM" id="Phobius"/>
    </source>
</evidence>
<dbReference type="GeneID" id="19328013"/>
<dbReference type="eggNOG" id="KOG2490">
    <property type="taxonomic scope" value="Eukaryota"/>
</dbReference>
<proteinExistence type="inferred from homology"/>
<comment type="similarity">
    <text evidence="2">Belongs to the TAPT1 family.</text>
</comment>